<evidence type="ECO:0000256" key="1">
    <source>
        <dbReference type="SAM" id="MobiDB-lite"/>
    </source>
</evidence>
<dbReference type="EMBL" id="OU899036">
    <property type="protein sequence ID" value="CAH1731644.1"/>
    <property type="molecule type" value="Genomic_DNA"/>
</dbReference>
<name>A0A9P0J670_APHGO</name>
<accession>A0A9P0J670</accession>
<reference evidence="2" key="1">
    <citation type="submission" date="2022-02" db="EMBL/GenBank/DDBJ databases">
        <authorList>
            <person name="King R."/>
        </authorList>
    </citation>
    <scope>NUCLEOTIDE SEQUENCE</scope>
</reference>
<evidence type="ECO:0000313" key="2">
    <source>
        <dbReference type="EMBL" id="CAH1731644.1"/>
    </source>
</evidence>
<reference evidence="2" key="2">
    <citation type="submission" date="2022-10" db="EMBL/GenBank/DDBJ databases">
        <authorList>
            <consortium name="ENA_rothamsted_submissions"/>
            <consortium name="culmorum"/>
            <person name="King R."/>
        </authorList>
    </citation>
    <scope>NUCLEOTIDE SEQUENCE</scope>
</reference>
<dbReference type="AlphaFoldDB" id="A0A9P0J670"/>
<evidence type="ECO:0000313" key="3">
    <source>
        <dbReference type="Proteomes" id="UP001154329"/>
    </source>
</evidence>
<proteinExistence type="predicted"/>
<sequence>MLAALDASAASAKVAALAATVAAVAASLAAVAANMEASAAANAAYDMSSINNYVTVPDGTDNALVLVTERIRAVYATMLCSVQRRNGPYDIDRRAKNRICECCGSRRRRSRSLKWLTDGKTDTDPSPTNLSSPVSIRPVV</sequence>
<keyword evidence="3" id="KW-1185">Reference proteome</keyword>
<gene>
    <name evidence="2" type="ORF">APHIGO_LOCUS8316</name>
</gene>
<protein>
    <submittedName>
        <fullName evidence="2">Uncharacterized protein</fullName>
    </submittedName>
</protein>
<feature type="compositionally biased region" description="Polar residues" evidence="1">
    <location>
        <begin position="124"/>
        <end position="134"/>
    </location>
</feature>
<organism evidence="2 3">
    <name type="scientific">Aphis gossypii</name>
    <name type="common">Cotton aphid</name>
    <dbReference type="NCBI Taxonomy" id="80765"/>
    <lineage>
        <taxon>Eukaryota</taxon>
        <taxon>Metazoa</taxon>
        <taxon>Ecdysozoa</taxon>
        <taxon>Arthropoda</taxon>
        <taxon>Hexapoda</taxon>
        <taxon>Insecta</taxon>
        <taxon>Pterygota</taxon>
        <taxon>Neoptera</taxon>
        <taxon>Paraneoptera</taxon>
        <taxon>Hemiptera</taxon>
        <taxon>Sternorrhyncha</taxon>
        <taxon>Aphidomorpha</taxon>
        <taxon>Aphidoidea</taxon>
        <taxon>Aphididae</taxon>
        <taxon>Aphidini</taxon>
        <taxon>Aphis</taxon>
        <taxon>Aphis</taxon>
    </lineage>
</organism>
<dbReference type="Proteomes" id="UP001154329">
    <property type="component" value="Chromosome 3"/>
</dbReference>
<feature type="region of interest" description="Disordered" evidence="1">
    <location>
        <begin position="114"/>
        <end position="140"/>
    </location>
</feature>